<feature type="domain" description="Big-1" evidence="6">
    <location>
        <begin position="191"/>
        <end position="281"/>
    </location>
</feature>
<organism evidence="7 8">
    <name type="scientific">Serratia aquatilis</name>
    <dbReference type="NCBI Taxonomy" id="1737515"/>
    <lineage>
        <taxon>Bacteria</taxon>
        <taxon>Pseudomonadati</taxon>
        <taxon>Pseudomonadota</taxon>
        <taxon>Gammaproteobacteria</taxon>
        <taxon>Enterobacterales</taxon>
        <taxon>Yersiniaceae</taxon>
        <taxon>Serratia</taxon>
    </lineage>
</organism>
<comment type="caution">
    <text evidence="7">The sequence shown here is derived from an EMBL/GenBank/DDBJ whole genome shotgun (WGS) entry which is preliminary data.</text>
</comment>
<dbReference type="Proteomes" id="UP001589792">
    <property type="component" value="Unassembled WGS sequence"/>
</dbReference>
<dbReference type="Gene3D" id="2.60.40.10">
    <property type="entry name" value="Immunoglobulins"/>
    <property type="match status" value="14"/>
</dbReference>
<proteinExistence type="inferred from homology"/>
<dbReference type="SUPFAM" id="SSF49373">
    <property type="entry name" value="Invasin/intimin cell-adhesion fragments"/>
    <property type="match status" value="13"/>
</dbReference>
<feature type="domain" description="Big-1" evidence="6">
    <location>
        <begin position="89"/>
        <end position="179"/>
    </location>
</feature>
<comment type="similarity">
    <text evidence="1">Belongs to the intimin/invasin family.</text>
</comment>
<accession>A0ABV6EJL9</accession>
<evidence type="ECO:0000313" key="7">
    <source>
        <dbReference type="EMBL" id="MFC0229183.1"/>
    </source>
</evidence>
<evidence type="ECO:0000256" key="2">
    <source>
        <dbReference type="ARBA" id="ARBA00017346"/>
    </source>
</evidence>
<keyword evidence="3" id="KW-0843">Virulence</keyword>
<feature type="domain" description="Big-1" evidence="6">
    <location>
        <begin position="701"/>
        <end position="791"/>
    </location>
</feature>
<feature type="non-terminal residue" evidence="7">
    <location>
        <position position="1"/>
    </location>
</feature>
<dbReference type="Pfam" id="PF02369">
    <property type="entry name" value="Big_1"/>
    <property type="match status" value="13"/>
</dbReference>
<dbReference type="PROSITE" id="PS51127">
    <property type="entry name" value="BIG1"/>
    <property type="match status" value="13"/>
</dbReference>
<name>A0ABV6EJL9_9GAMM</name>
<dbReference type="EMBL" id="JBHLXG010000038">
    <property type="protein sequence ID" value="MFC0229183.1"/>
    <property type="molecule type" value="Genomic_DNA"/>
</dbReference>
<feature type="domain" description="Big-1" evidence="6">
    <location>
        <begin position="1210"/>
        <end position="1301"/>
    </location>
</feature>
<feature type="domain" description="Big-1" evidence="6">
    <location>
        <begin position="394"/>
        <end position="485"/>
    </location>
</feature>
<protein>
    <recommendedName>
        <fullName evidence="2">Intimin</fullName>
    </recommendedName>
    <alternativeName>
        <fullName evidence="5">Attaching and effacing protein</fullName>
    </alternativeName>
</protein>
<dbReference type="InterPro" id="IPR003344">
    <property type="entry name" value="Big_1_dom"/>
</dbReference>
<feature type="domain" description="Big-1" evidence="6">
    <location>
        <begin position="905"/>
        <end position="995"/>
    </location>
</feature>
<feature type="domain" description="Big-1" evidence="6">
    <location>
        <begin position="496"/>
        <end position="587"/>
    </location>
</feature>
<dbReference type="InterPro" id="IPR003343">
    <property type="entry name" value="Big_2"/>
</dbReference>
<keyword evidence="8" id="KW-1185">Reference proteome</keyword>
<reference evidence="7 8" key="1">
    <citation type="submission" date="2024-09" db="EMBL/GenBank/DDBJ databases">
        <authorList>
            <person name="Sun Q."/>
            <person name="Mori K."/>
        </authorList>
    </citation>
    <scope>NUCLEOTIDE SEQUENCE [LARGE SCALE GENOMIC DNA]</scope>
    <source>
        <strain evidence="7 8">CCM 8626</strain>
    </source>
</reference>
<gene>
    <name evidence="7" type="ORF">ACFFJ3_22275</name>
</gene>
<dbReference type="SMART" id="SM00634">
    <property type="entry name" value="BID_1"/>
    <property type="match status" value="14"/>
</dbReference>
<dbReference type="InterPro" id="IPR013783">
    <property type="entry name" value="Ig-like_fold"/>
</dbReference>
<evidence type="ECO:0000256" key="4">
    <source>
        <dbReference type="ARBA" id="ARBA00023157"/>
    </source>
</evidence>
<feature type="domain" description="Big-1" evidence="6">
    <location>
        <begin position="599"/>
        <end position="689"/>
    </location>
</feature>
<dbReference type="PANTHER" id="PTHR39576">
    <property type="entry name" value="ATTACHING AND EFFACING PROTEIN HOMOLOG-RELATED-RELATED"/>
    <property type="match status" value="1"/>
</dbReference>
<evidence type="ECO:0000259" key="6">
    <source>
        <dbReference type="PROSITE" id="PS51127"/>
    </source>
</evidence>
<keyword evidence="4" id="KW-1015">Disulfide bond</keyword>
<dbReference type="PANTHER" id="PTHR39576:SF2">
    <property type="entry name" value="ATTACHING AND EFFACING PROTEIN HOMOLOG-RELATED"/>
    <property type="match status" value="1"/>
</dbReference>
<dbReference type="InterPro" id="IPR051715">
    <property type="entry name" value="Intimin-Invasin_domain"/>
</dbReference>
<feature type="domain" description="Big-1" evidence="6">
    <location>
        <begin position="1"/>
        <end position="77"/>
    </location>
</feature>
<evidence type="ECO:0000256" key="1">
    <source>
        <dbReference type="ARBA" id="ARBA00010116"/>
    </source>
</evidence>
<sequence>TDTNTVSLPVTDANGNPLPDYEVTFTVTDAGGNQTTVTATTDENGIATLPVTSDKAGTVNVTVEIGGKTNTLDLGFIADSSTATIADNALTASNGGNTLANGTASNTVSLPVTDAKGNPLPDYEVTFTVTDAGGNQTTVTATTDENGIATLPITSDKAGTVTVETSVGGKDVSVGIDFVADSSTATIADNALTASNGGDTLANGTTSNTVSLPVTDAKGNPLPDYEVTFTVTDAGGNQTTVTATTDENGIATLPITSDKAGTVTVETSVGGKDVSVGIDFVADSSTATIADNALTASNGGDTVANGNASNTVSLPVTDAKGNPLPDYEVTFTVTDAGGNQTTVTATTDENGIATLPVTSDKAGTVTVETSIGGKDVSVGIDFVADSSTATIADNALSATNGGDTVANGTASNTVSLPVTDANGNPLPDYEVTFTVTDAGGNQTTVTATTDENGIATLPVTSDKAGTVNVTVEVGGKTNTLDLGFIADSSTATIADNALTAGNGGDTLANGTTSNTVSLPVTDAKGNPLPDYEVTFTVTDAGGNQTTVTATTDENGIATLPITSDKAGTVTVETSVGGKDVSVGIDFVADSSTATIADNALTASNGGDTVANGNASNTVSLPVTDAKGNPLPDYEVTFTVTDAGGNQTTVTATTDENGIATLPITSDKAGTVTVETSVGGKDVSVGIDFVADNSTATIADNALTASNGGDTLANGTASNTVSLPLTDAKGNPLPDYKVTFTVTDAGGNQTTVTATTDENGIATLQITSDKAGTVNVTVEVGGKTNTLDLGFIADSSTATIADNTLTASNGGDTVANGTASNTVSLPVTDAKGNPLPDYEVTFTVTDAGGNQTTVTATTDENGIATLPITSDKAGTVTVETSVGGKNVSVGIDFVADSSTATIADNALTAGNGGDTVANGTASNTVSLPVTDAKGNPLPDYEVTFTVTDAGGNQTTVTATTDENGIATLPITSDKAGTVNVTVEIGGKTNTLDLGFIADSSTATIADNALTAGNGGDTVANGTASNTVSLPVTDANGNPLPDYEVTFTVTDAGGNQTTVTATTDEYGIATLPVTSDKAGTVNVAVDVGGKTQTLNLGFVADSSTATITDNALKATNSGDTVANGSTSNTVSLPVTDAKGNPLEGYDVSFTITAPDGSTTTQTVKTDKDGIATLPVTNTQSGSVKVSTTVNDKTSSVTMSFIADKTTATITNGAMSASNAGDTVANGSTSNNATLLVTDINKNLLPNYNVTFTVTDPGGIKTTFTATTDKNGIATLPITSTKAGSVNVSAKVGSNTSQVTMNFIADISTAMVNSTNGLVLSTVGQAINTSADGSTPTALSTHSLLVTVTDKNGNVIKDQAGKVNVTFSTSGSAKFVGTNVVSIDNNGQAVIGLVNAVQETVTLNAKVNTSTSNTVSANFQTVMTGITLSNADISLTKYFSTNITAAAVYSNGTTADITKTGAWSSSNSQISINSSGNISSKQEGATSNITMTYGGMTATAKATVVVAKTSAVIGTQTAFQSVVSAEQYPSLKFNSGVVIDSVLSTSGTRLAGGTGGGPEAAVMNLGSITQVTGYSGYSSLSGTVLLQGMKWQEGATAKTVAHLTGTATTVAVTDKIYGVLIYGSGAVGSGYISGIQFIYN</sequence>
<feature type="domain" description="Big-1" evidence="6">
    <location>
        <begin position="803"/>
        <end position="893"/>
    </location>
</feature>
<evidence type="ECO:0000256" key="3">
    <source>
        <dbReference type="ARBA" id="ARBA00023026"/>
    </source>
</evidence>
<feature type="domain" description="Big-1" evidence="6">
    <location>
        <begin position="293"/>
        <end position="383"/>
    </location>
</feature>
<feature type="domain" description="Big-1" evidence="6">
    <location>
        <begin position="1108"/>
        <end position="1199"/>
    </location>
</feature>
<dbReference type="Gene3D" id="2.60.40.1080">
    <property type="match status" value="1"/>
</dbReference>
<dbReference type="InterPro" id="IPR008964">
    <property type="entry name" value="Invasin/intimin_cell_adhesion"/>
</dbReference>
<evidence type="ECO:0000313" key="8">
    <source>
        <dbReference type="Proteomes" id="UP001589792"/>
    </source>
</evidence>
<dbReference type="RefSeq" id="WP_380679959.1">
    <property type="nucleotide sequence ID" value="NZ_JBHLXG010000038.1"/>
</dbReference>
<dbReference type="SMART" id="SM00635">
    <property type="entry name" value="BID_2"/>
    <property type="match status" value="1"/>
</dbReference>
<feature type="domain" description="Big-1" evidence="6">
    <location>
        <begin position="1007"/>
        <end position="1097"/>
    </location>
</feature>
<evidence type="ECO:0000256" key="5">
    <source>
        <dbReference type="ARBA" id="ARBA00029955"/>
    </source>
</evidence>